<comment type="function">
    <text evidence="9">Converts heme B (protoheme IX) to heme O by substitution of the vinyl group on carbon 2 of heme B porphyrin ring with a hydroxyethyl farnesyl side group.</text>
</comment>
<keyword evidence="3 9" id="KW-0808">Transferase</keyword>
<dbReference type="NCBIfam" id="TIGR01473">
    <property type="entry name" value="cyoE_ctaB"/>
    <property type="match status" value="1"/>
</dbReference>
<comment type="pathway">
    <text evidence="9">Porphyrin-containing compound metabolism; heme O biosynthesis; heme O from protoheme: step 1/1.</text>
</comment>
<evidence type="ECO:0000256" key="2">
    <source>
        <dbReference type="ARBA" id="ARBA00022475"/>
    </source>
</evidence>
<dbReference type="InterPro" id="IPR006369">
    <property type="entry name" value="Protohaem_IX_farnesylTrfase"/>
</dbReference>
<feature type="transmembrane region" description="Helical" evidence="9">
    <location>
        <begin position="275"/>
        <end position="294"/>
    </location>
</feature>
<dbReference type="EC" id="2.5.1.141" evidence="9"/>
<dbReference type="Proteomes" id="UP001194714">
    <property type="component" value="Unassembled WGS sequence"/>
</dbReference>
<comment type="caution">
    <text evidence="10">The sequence shown here is derived from an EMBL/GenBank/DDBJ whole genome shotgun (WGS) entry which is preliminary data.</text>
</comment>
<dbReference type="PROSITE" id="PS00943">
    <property type="entry name" value="UBIA"/>
    <property type="match status" value="1"/>
</dbReference>
<comment type="miscellaneous">
    <text evidence="9">Carbon 2 of the heme B porphyrin ring is defined according to the Fischer nomenclature.</text>
</comment>
<protein>
    <recommendedName>
        <fullName evidence="9">Protoheme IX farnesyltransferase</fullName>
        <ecNumber evidence="9">2.5.1.141</ecNumber>
    </recommendedName>
    <alternativeName>
        <fullName evidence="9">Heme B farnesyltransferase</fullName>
    </alternativeName>
    <alternativeName>
        <fullName evidence="9">Heme O synthase</fullName>
    </alternativeName>
</protein>
<evidence type="ECO:0000256" key="4">
    <source>
        <dbReference type="ARBA" id="ARBA00022692"/>
    </source>
</evidence>
<evidence type="ECO:0000256" key="9">
    <source>
        <dbReference type="HAMAP-Rule" id="MF_00154"/>
    </source>
</evidence>
<keyword evidence="7 9" id="KW-0472">Membrane</keyword>
<evidence type="ECO:0000256" key="6">
    <source>
        <dbReference type="ARBA" id="ARBA00023133"/>
    </source>
</evidence>
<keyword evidence="11" id="KW-1185">Reference proteome</keyword>
<feature type="transmembrane region" description="Helical" evidence="9">
    <location>
        <begin position="119"/>
        <end position="138"/>
    </location>
</feature>
<reference evidence="10 11" key="1">
    <citation type="submission" date="2020-01" db="EMBL/GenBank/DDBJ databases">
        <title>Draft genome sequence of Cand. Neptunochlamydia vexilliferae K9.</title>
        <authorList>
            <person name="Schulz F."/>
            <person name="Koestlbacher S."/>
            <person name="Wascher F."/>
            <person name="Pizzetti I."/>
            <person name="Horn M."/>
        </authorList>
    </citation>
    <scope>NUCLEOTIDE SEQUENCE [LARGE SCALE GENOMIC DNA]</scope>
    <source>
        <strain evidence="10 11">K9</strain>
    </source>
</reference>
<dbReference type="HAMAP" id="MF_00154">
    <property type="entry name" value="CyoE_CtaB"/>
    <property type="match status" value="1"/>
</dbReference>
<dbReference type="InterPro" id="IPR030470">
    <property type="entry name" value="UbiA_prenylTrfase_CS"/>
</dbReference>
<dbReference type="CDD" id="cd13957">
    <property type="entry name" value="PT_UbiA_Cox10"/>
    <property type="match status" value="1"/>
</dbReference>
<feature type="transmembrane region" description="Helical" evidence="9">
    <location>
        <begin position="173"/>
        <end position="194"/>
    </location>
</feature>
<keyword evidence="2 9" id="KW-1003">Cell membrane</keyword>
<feature type="transmembrane region" description="Helical" evidence="9">
    <location>
        <begin position="215"/>
        <end position="236"/>
    </location>
</feature>
<dbReference type="NCBIfam" id="NF003348">
    <property type="entry name" value="PRK04375.1-1"/>
    <property type="match status" value="1"/>
</dbReference>
<dbReference type="Gene3D" id="1.10.357.140">
    <property type="entry name" value="UbiA prenyltransferase"/>
    <property type="match status" value="1"/>
</dbReference>
<comment type="subcellular location">
    <subcellularLocation>
        <location evidence="9">Cell membrane</location>
        <topology evidence="9">Multi-pass membrane protein</topology>
    </subcellularLocation>
    <subcellularLocation>
        <location evidence="1">Membrane</location>
        <topology evidence="1">Multi-pass membrane protein</topology>
    </subcellularLocation>
</comment>
<comment type="catalytic activity">
    <reaction evidence="8 9">
        <text>heme b + (2E,6E)-farnesyl diphosphate + H2O = Fe(II)-heme o + diphosphate</text>
        <dbReference type="Rhea" id="RHEA:28070"/>
        <dbReference type="ChEBI" id="CHEBI:15377"/>
        <dbReference type="ChEBI" id="CHEBI:33019"/>
        <dbReference type="ChEBI" id="CHEBI:60344"/>
        <dbReference type="ChEBI" id="CHEBI:60530"/>
        <dbReference type="ChEBI" id="CHEBI:175763"/>
        <dbReference type="EC" id="2.5.1.141"/>
    </reaction>
</comment>
<evidence type="ECO:0000313" key="11">
    <source>
        <dbReference type="Proteomes" id="UP001194714"/>
    </source>
</evidence>
<organism evidence="10 11">
    <name type="scientific">Candidatus Neptunichlamydia vexilliferae</name>
    <dbReference type="NCBI Taxonomy" id="1651774"/>
    <lineage>
        <taxon>Bacteria</taxon>
        <taxon>Pseudomonadati</taxon>
        <taxon>Chlamydiota</taxon>
        <taxon>Chlamydiia</taxon>
        <taxon>Parachlamydiales</taxon>
        <taxon>Simkaniaceae</taxon>
        <taxon>Candidatus Neptunichlamydia</taxon>
    </lineage>
</organism>
<evidence type="ECO:0000256" key="3">
    <source>
        <dbReference type="ARBA" id="ARBA00022679"/>
    </source>
</evidence>
<dbReference type="InterPro" id="IPR000537">
    <property type="entry name" value="UbiA_prenyltransferase"/>
</dbReference>
<accession>A0ABS0AXG4</accession>
<evidence type="ECO:0000256" key="5">
    <source>
        <dbReference type="ARBA" id="ARBA00022989"/>
    </source>
</evidence>
<dbReference type="EMBL" id="JAAEJV010000004">
    <property type="protein sequence ID" value="MBF5058831.1"/>
    <property type="molecule type" value="Genomic_DNA"/>
</dbReference>
<proteinExistence type="inferred from homology"/>
<dbReference type="PANTHER" id="PTHR43448:SF2">
    <property type="entry name" value="PROTOHEME IX FARNESYLTRANSFERASE, MITOCHONDRIAL"/>
    <property type="match status" value="1"/>
</dbReference>
<gene>
    <name evidence="9" type="primary">ctaB</name>
    <name evidence="10" type="ORF">NEPTK9_000330</name>
</gene>
<feature type="transmembrane region" description="Helical" evidence="9">
    <location>
        <begin position="145"/>
        <end position="167"/>
    </location>
</feature>
<dbReference type="RefSeq" id="WP_228546963.1">
    <property type="nucleotide sequence ID" value="NZ_JAAEJV010000004.1"/>
</dbReference>
<dbReference type="PANTHER" id="PTHR43448">
    <property type="entry name" value="PROTOHEME IX FARNESYLTRANSFERASE, MITOCHONDRIAL"/>
    <property type="match status" value="1"/>
</dbReference>
<dbReference type="InterPro" id="IPR044878">
    <property type="entry name" value="UbiA_sf"/>
</dbReference>
<dbReference type="Pfam" id="PF01040">
    <property type="entry name" value="UbiA"/>
    <property type="match status" value="1"/>
</dbReference>
<sequence>MSIETNIALTRPFSVKHYVMLMKPGIIMGNIVTAAGGFALASKGQVNPSLFFAMLCGLALVIGSACVFNNYIDRELDRKMVRTRNRPLAKGLVSVQSALIFGTIVGLLGTLTLALGTNLLTTAIALFGVFAYVALYTLSKYRTHYGTLIGSIAGAIPPVVGYCAVTGRLDLGALIWFVMIVCWQVPHFFAIAVYRLKDYADGGIPTFPIVKGMRATKIHMTLYTAAFVMAASMLTLCGYTGAFYLTLVLLLGGGWLVLAFKGFKCSSDHRWARKMFIFSLVIVMALCTAIPFSIA</sequence>
<name>A0ABS0AXG4_9BACT</name>
<feature type="transmembrane region" description="Helical" evidence="9">
    <location>
        <begin position="52"/>
        <end position="72"/>
    </location>
</feature>
<feature type="transmembrane region" description="Helical" evidence="9">
    <location>
        <begin position="242"/>
        <end position="263"/>
    </location>
</feature>
<evidence type="ECO:0000256" key="7">
    <source>
        <dbReference type="ARBA" id="ARBA00023136"/>
    </source>
</evidence>
<keyword evidence="6 9" id="KW-0350">Heme biosynthesis</keyword>
<feature type="transmembrane region" description="Helical" evidence="9">
    <location>
        <begin position="21"/>
        <end position="40"/>
    </location>
</feature>
<keyword evidence="4 9" id="KW-0812">Transmembrane</keyword>
<comment type="similarity">
    <text evidence="9">Belongs to the UbiA prenyltransferase family. Protoheme IX farnesyltransferase subfamily.</text>
</comment>
<keyword evidence="5 9" id="KW-1133">Transmembrane helix</keyword>
<dbReference type="GO" id="GO:0016740">
    <property type="term" value="F:transferase activity"/>
    <property type="evidence" value="ECO:0007669"/>
    <property type="project" value="UniProtKB-KW"/>
</dbReference>
<evidence type="ECO:0000313" key="10">
    <source>
        <dbReference type="EMBL" id="MBF5058831.1"/>
    </source>
</evidence>
<evidence type="ECO:0000256" key="1">
    <source>
        <dbReference type="ARBA" id="ARBA00004141"/>
    </source>
</evidence>
<evidence type="ECO:0000256" key="8">
    <source>
        <dbReference type="ARBA" id="ARBA00047690"/>
    </source>
</evidence>
<feature type="transmembrane region" description="Helical" evidence="9">
    <location>
        <begin position="92"/>
        <end position="113"/>
    </location>
</feature>